<dbReference type="PANTHER" id="PTHR11695:SF294">
    <property type="entry name" value="RETICULON-4-INTERACTING PROTEIN 1, MITOCHONDRIAL"/>
    <property type="match status" value="1"/>
</dbReference>
<dbReference type="Gene3D" id="3.40.50.720">
    <property type="entry name" value="NAD(P)-binding Rossmann-like Domain"/>
    <property type="match status" value="1"/>
</dbReference>
<dbReference type="SMART" id="SM00829">
    <property type="entry name" value="PKS_ER"/>
    <property type="match status" value="1"/>
</dbReference>
<dbReference type="PANTHER" id="PTHR11695">
    <property type="entry name" value="ALCOHOL DEHYDROGENASE RELATED"/>
    <property type="match status" value="1"/>
</dbReference>
<feature type="domain" description="Enoyl reductase (ER)" evidence="1">
    <location>
        <begin position="10"/>
        <end position="328"/>
    </location>
</feature>
<evidence type="ECO:0000313" key="3">
    <source>
        <dbReference type="Proteomes" id="UP000236546"/>
    </source>
</evidence>
<dbReference type="Gene3D" id="3.90.180.10">
    <property type="entry name" value="Medium-chain alcohol dehydrogenases, catalytic domain"/>
    <property type="match status" value="1"/>
</dbReference>
<sequence>MQAWHHHPPGGTEKLKIVKADIPEIDDDEVLVKVYAAGLIWMELYWQLYEKEDGTYKTPIPGEDYSGVIVKVGSKVPEGLKVGTEVMVFVTKAFSSKHSTDGGMAEYAKAHFSKMIPKPQNLSHVEAASVPLAALTAWQGLFDHAKLKAGQTLLVAGGTGPTAIWAIQMGKMVGARVIATAASEQSFKLLKSLGVNQVINYKEAKLESVLASENVDVVFNAVGDEVTKQALKVVSESGMIINIVDTTVGDLSKESVRDSFREPFFRKEDGRTVVFFIVDMNVQQLTEIGNLLNEGKLKAVIGAVYDFTDVVNAFKQGETGHAHGKIVVKGPGL</sequence>
<accession>A0A2K0THN8</accession>
<dbReference type="GO" id="GO:0016491">
    <property type="term" value="F:oxidoreductase activity"/>
    <property type="evidence" value="ECO:0007669"/>
    <property type="project" value="InterPro"/>
</dbReference>
<dbReference type="InterPro" id="IPR011032">
    <property type="entry name" value="GroES-like_sf"/>
</dbReference>
<evidence type="ECO:0000259" key="1">
    <source>
        <dbReference type="SMART" id="SM00829"/>
    </source>
</evidence>
<dbReference type="Pfam" id="PF08240">
    <property type="entry name" value="ADH_N"/>
    <property type="match status" value="1"/>
</dbReference>
<organism evidence="2 3">
    <name type="scientific">Trichoderma gamsii</name>
    <dbReference type="NCBI Taxonomy" id="398673"/>
    <lineage>
        <taxon>Eukaryota</taxon>
        <taxon>Fungi</taxon>
        <taxon>Dikarya</taxon>
        <taxon>Ascomycota</taxon>
        <taxon>Pezizomycotina</taxon>
        <taxon>Sordariomycetes</taxon>
        <taxon>Hypocreomycetidae</taxon>
        <taxon>Hypocreales</taxon>
        <taxon>Hypocreaceae</taxon>
        <taxon>Trichoderma</taxon>
    </lineage>
</organism>
<dbReference type="Pfam" id="PF13602">
    <property type="entry name" value="ADH_zinc_N_2"/>
    <property type="match status" value="1"/>
</dbReference>
<dbReference type="InterPro" id="IPR013154">
    <property type="entry name" value="ADH-like_N"/>
</dbReference>
<name>A0A2K0THN8_9HYPO</name>
<dbReference type="EMBL" id="MTYH01000026">
    <property type="protein sequence ID" value="PNP45041.1"/>
    <property type="molecule type" value="Genomic_DNA"/>
</dbReference>
<gene>
    <name evidence="2" type="ORF">TGAMA5MH_03090</name>
</gene>
<dbReference type="SUPFAM" id="SSF50129">
    <property type="entry name" value="GroES-like"/>
    <property type="match status" value="1"/>
</dbReference>
<proteinExistence type="predicted"/>
<protein>
    <recommendedName>
        <fullName evidence="1">Enoyl reductase (ER) domain-containing protein</fullName>
    </recommendedName>
</protein>
<comment type="caution">
    <text evidence="2">The sequence shown here is derived from an EMBL/GenBank/DDBJ whole genome shotgun (WGS) entry which is preliminary data.</text>
</comment>
<dbReference type="SUPFAM" id="SSF51735">
    <property type="entry name" value="NAD(P)-binding Rossmann-fold domains"/>
    <property type="match status" value="1"/>
</dbReference>
<dbReference type="CDD" id="cd05289">
    <property type="entry name" value="MDR_like_2"/>
    <property type="match status" value="1"/>
</dbReference>
<dbReference type="GO" id="GO:0005739">
    <property type="term" value="C:mitochondrion"/>
    <property type="evidence" value="ECO:0007669"/>
    <property type="project" value="TreeGrafter"/>
</dbReference>
<evidence type="ECO:0000313" key="2">
    <source>
        <dbReference type="EMBL" id="PNP45041.1"/>
    </source>
</evidence>
<dbReference type="InterPro" id="IPR036291">
    <property type="entry name" value="NAD(P)-bd_dom_sf"/>
</dbReference>
<dbReference type="AlphaFoldDB" id="A0A2K0THN8"/>
<dbReference type="InterPro" id="IPR050700">
    <property type="entry name" value="YIM1/Zinc_Alcohol_DH_Fams"/>
</dbReference>
<dbReference type="Proteomes" id="UP000236546">
    <property type="component" value="Unassembled WGS sequence"/>
</dbReference>
<dbReference type="InterPro" id="IPR020843">
    <property type="entry name" value="ER"/>
</dbReference>
<reference evidence="2 3" key="1">
    <citation type="submission" date="2017-02" db="EMBL/GenBank/DDBJ databases">
        <title>Genomes of Trichoderma spp. with biocontrol activity.</title>
        <authorList>
            <person name="Gardiner D."/>
            <person name="Kazan K."/>
            <person name="Vos C."/>
            <person name="Harvey P."/>
        </authorList>
    </citation>
    <scope>NUCLEOTIDE SEQUENCE [LARGE SCALE GENOMIC DNA]</scope>
    <source>
        <strain evidence="2 3">A5MH</strain>
    </source>
</reference>
<dbReference type="OrthoDB" id="3509362at2759"/>